<name>A0AAP5DDW3_AGRTU</name>
<evidence type="ECO:0000313" key="4">
    <source>
        <dbReference type="Proteomes" id="UP001265315"/>
    </source>
</evidence>
<evidence type="ECO:0000313" key="2">
    <source>
        <dbReference type="EMBL" id="QHW11978.1"/>
    </source>
</evidence>
<proteinExistence type="predicted"/>
<protein>
    <submittedName>
        <fullName evidence="1">Uncharacterized protein</fullName>
    </submittedName>
</protein>
<evidence type="ECO:0000313" key="1">
    <source>
        <dbReference type="EMBL" id="MDR6701706.1"/>
    </source>
</evidence>
<reference evidence="2 3" key="1">
    <citation type="journal article" date="2017" name="Genome Announc.">
        <title>Draft Genome Sequence of Agrobacterium tumefaciens Biovar 1 Strain 186, Isolated from Walnut.</title>
        <authorList>
            <person name="Poret-Peterson A.T."/>
            <person name="Bhatnagar S."/>
            <person name="McClean A.E."/>
            <person name="Kluepfel D.A."/>
        </authorList>
    </citation>
    <scope>NUCLEOTIDE SEQUENCE [LARGE SCALE GENOMIC DNA]</scope>
    <source>
        <strain evidence="2 3">186</strain>
    </source>
</reference>
<reference evidence="1" key="3">
    <citation type="submission" date="2023-07" db="EMBL/GenBank/DDBJ databases">
        <title>Sorghum-associated microbial communities from plants grown in Nebraska, USA.</title>
        <authorList>
            <person name="Schachtman D."/>
        </authorList>
    </citation>
    <scope>NUCLEOTIDE SEQUENCE</scope>
    <source>
        <strain evidence="1">1457</strain>
    </source>
</reference>
<dbReference type="Proteomes" id="UP001265315">
    <property type="component" value="Unassembled WGS sequence"/>
</dbReference>
<sequence>MEEAACDRKSPRTGKRFINDYNIGAKTGMTFASRNAFFKGKNGLCQHPVGERQRGGRAAAGDYAS</sequence>
<accession>A0AAP5DDW3</accession>
<dbReference type="Proteomes" id="UP000222296">
    <property type="component" value="Chromosome Circular"/>
</dbReference>
<evidence type="ECO:0000313" key="3">
    <source>
        <dbReference type="Proteomes" id="UP000222296"/>
    </source>
</evidence>
<dbReference type="AlphaFoldDB" id="A0AAP5DDW3"/>
<dbReference type="EMBL" id="JAVDSW010000001">
    <property type="protein sequence ID" value="MDR6701706.1"/>
    <property type="molecule type" value="Genomic_DNA"/>
</dbReference>
<dbReference type="RefSeq" id="WP_163117912.1">
    <property type="nucleotide sequence ID" value="NZ_CP042274.1"/>
</dbReference>
<dbReference type="EMBL" id="CP042274">
    <property type="protein sequence ID" value="QHW11978.1"/>
    <property type="molecule type" value="Genomic_DNA"/>
</dbReference>
<gene>
    <name evidence="2" type="ORF">CG010_27905</name>
    <name evidence="1" type="ORF">J2W61_001534</name>
</gene>
<organism evidence="1 4">
    <name type="scientific">Agrobacterium tumefaciens</name>
    <dbReference type="NCBI Taxonomy" id="358"/>
    <lineage>
        <taxon>Bacteria</taxon>
        <taxon>Pseudomonadati</taxon>
        <taxon>Pseudomonadota</taxon>
        <taxon>Alphaproteobacteria</taxon>
        <taxon>Hyphomicrobiales</taxon>
        <taxon>Rhizobiaceae</taxon>
        <taxon>Rhizobium/Agrobacterium group</taxon>
        <taxon>Agrobacterium</taxon>
        <taxon>Agrobacterium tumefaciens complex</taxon>
    </lineage>
</organism>
<reference evidence="2" key="2">
    <citation type="submission" date="2019-07" db="EMBL/GenBank/DDBJ databases">
        <authorList>
            <person name="Poret-Peterson A.T."/>
            <person name="Bhatnagar S."/>
            <person name="Chen L."/>
            <person name="McClean A.E."/>
            <person name="Kluepfel D.A."/>
        </authorList>
    </citation>
    <scope>NUCLEOTIDE SEQUENCE</scope>
    <source>
        <strain evidence="2">186</strain>
    </source>
</reference>